<organism evidence="2 3">
    <name type="scientific">Colletotrichum tofieldiae</name>
    <dbReference type="NCBI Taxonomy" id="708197"/>
    <lineage>
        <taxon>Eukaryota</taxon>
        <taxon>Fungi</taxon>
        <taxon>Dikarya</taxon>
        <taxon>Ascomycota</taxon>
        <taxon>Pezizomycotina</taxon>
        <taxon>Sordariomycetes</taxon>
        <taxon>Hypocreomycetidae</taxon>
        <taxon>Glomerellales</taxon>
        <taxon>Glomerellaceae</taxon>
        <taxon>Colletotrichum</taxon>
        <taxon>Colletotrichum spaethianum species complex</taxon>
    </lineage>
</organism>
<comment type="caution">
    <text evidence="2">The sequence shown here is derived from an EMBL/GenBank/DDBJ whole genome shotgun (WGS) entry which is preliminary data.</text>
</comment>
<dbReference type="InterPro" id="IPR052895">
    <property type="entry name" value="HetReg/Transcr_Mod"/>
</dbReference>
<feature type="domain" description="Heterokaryon incompatibility" evidence="1">
    <location>
        <begin position="54"/>
        <end position="201"/>
    </location>
</feature>
<keyword evidence="3" id="KW-1185">Reference proteome</keyword>
<protein>
    <submittedName>
        <fullName evidence="2">Heterokaryon incompatibility protein</fullName>
    </submittedName>
</protein>
<dbReference type="EMBL" id="LFIV01000077">
    <property type="protein sequence ID" value="KZL71141.1"/>
    <property type="molecule type" value="Genomic_DNA"/>
</dbReference>
<accession>A0A166SSP4</accession>
<gene>
    <name evidence="2" type="ORF">CT0861_12556</name>
</gene>
<evidence type="ECO:0000259" key="1">
    <source>
        <dbReference type="Pfam" id="PF06985"/>
    </source>
</evidence>
<proteinExistence type="predicted"/>
<sequence>MPVAEAGGLQLVSPTYSPLKEGEIRLLELAPGVEEGEPIKCKLRKTSLSRASSYVAVSYVWGDTTSRETVCIGDVNITVTDNLFRALHSLRRPSSWCTIWVDALCINQDDKTERCQQVAIMGSIYHCASEVKIFLGEEWDGLEIACEYLDLAAQQNEAHFSPFLEPHLEVSNIKPSNSKPRDNLIKFFLSEWFFRVWTVQEFVLAKKTTFIYGTTAIDGQKLQHSFFNLRQHAANQCCGIKPLLEESARHKKSLMDVMSHMDALNDMKRLSEAGSFLETLHNYRRRRCKDDRDRVYGMLGMQFAVQATQLRPDYVTPLETLLVEIAREQIYRTRTLDVLSYVIRGEKPSPEIPSYVPDWTVGTNYITHLINVDHQLALQNYDASGGTPADFHIEPDGQAVTKGILVDQIDVVGELWFFSTAKEFVKAKAIVDEARSLAGLTNRLPETLQAATPEEIAVWRTLCGNLSVKFGQELGQKDREWRIADPDVDFESYVRWNHILEESPGHSLADKEAFENALLANVSCRRFMITKSGRMGFVPGKSQRDDLIVVFAGGKVPYVLRGQSSVNNEESHASHLFIGDAYIDGVMNGEIVLGGSKWTSFKLL</sequence>
<reference evidence="2 3" key="1">
    <citation type="submission" date="2015-06" db="EMBL/GenBank/DDBJ databases">
        <title>Survival trade-offs in plant roots during colonization by closely related pathogenic and mutualistic fungi.</title>
        <authorList>
            <person name="Hacquard S."/>
            <person name="Kracher B."/>
            <person name="Hiruma K."/>
            <person name="Weinman A."/>
            <person name="Muench P."/>
            <person name="Garrido Oter R."/>
            <person name="Ver Loren van Themaat E."/>
            <person name="Dallerey J.-F."/>
            <person name="Damm U."/>
            <person name="Henrissat B."/>
            <person name="Lespinet O."/>
            <person name="Thon M."/>
            <person name="Kemen E."/>
            <person name="McHardy A.C."/>
            <person name="Schulze-Lefert P."/>
            <person name="O'Connell R.J."/>
        </authorList>
    </citation>
    <scope>NUCLEOTIDE SEQUENCE [LARGE SCALE GENOMIC DNA]</scope>
    <source>
        <strain evidence="2 3">0861</strain>
    </source>
</reference>
<dbReference type="Pfam" id="PF26639">
    <property type="entry name" value="Het-6_barrel"/>
    <property type="match status" value="1"/>
</dbReference>
<dbReference type="Pfam" id="PF06985">
    <property type="entry name" value="HET"/>
    <property type="match status" value="1"/>
</dbReference>
<evidence type="ECO:0000313" key="2">
    <source>
        <dbReference type="EMBL" id="KZL71141.1"/>
    </source>
</evidence>
<dbReference type="PANTHER" id="PTHR24148:SF64">
    <property type="entry name" value="HETEROKARYON INCOMPATIBILITY DOMAIN-CONTAINING PROTEIN"/>
    <property type="match status" value="1"/>
</dbReference>
<dbReference type="InterPro" id="IPR010730">
    <property type="entry name" value="HET"/>
</dbReference>
<dbReference type="PANTHER" id="PTHR24148">
    <property type="entry name" value="ANKYRIN REPEAT DOMAIN-CONTAINING PROTEIN 39 HOMOLOG-RELATED"/>
    <property type="match status" value="1"/>
</dbReference>
<dbReference type="Proteomes" id="UP000076552">
    <property type="component" value="Unassembled WGS sequence"/>
</dbReference>
<name>A0A166SSP4_9PEZI</name>
<dbReference type="STRING" id="708197.A0A166SSP4"/>
<evidence type="ECO:0000313" key="3">
    <source>
        <dbReference type="Proteomes" id="UP000076552"/>
    </source>
</evidence>
<dbReference type="AlphaFoldDB" id="A0A166SSP4"/>